<comment type="caution">
    <text evidence="1">The sequence shown here is derived from an EMBL/GenBank/DDBJ whole genome shotgun (WGS) entry which is preliminary data.</text>
</comment>
<dbReference type="EMBL" id="VIWT01000001">
    <property type="protein sequence ID" value="TWF98618.1"/>
    <property type="molecule type" value="Genomic_DNA"/>
</dbReference>
<name>A0A561UGX2_9ACTN</name>
<gene>
    <name evidence="1" type="ORF">FHX73_112439</name>
</gene>
<organism evidence="1 2">
    <name type="scientific">Kitasatospora viridis</name>
    <dbReference type="NCBI Taxonomy" id="281105"/>
    <lineage>
        <taxon>Bacteria</taxon>
        <taxon>Bacillati</taxon>
        <taxon>Actinomycetota</taxon>
        <taxon>Actinomycetes</taxon>
        <taxon>Kitasatosporales</taxon>
        <taxon>Streptomycetaceae</taxon>
        <taxon>Kitasatospora</taxon>
    </lineage>
</organism>
<sequence length="180" mass="18249">MQVELAAAPPPPGLGFAAATPEAVVLLEGAPTAAAPSVECRHGTAWFVRRLGVHLLARLTDRPDRSIAECLADAVAETAALHGGRCDLADPAKAPAAAVLAARVHGGSLEYLVFGAGQRLRLERVEGPALVVADRGGVGHPVGASPRAAERARTGFEPLAGLHALAVPDGGAGHLLRALV</sequence>
<keyword evidence="2" id="KW-1185">Reference proteome</keyword>
<dbReference type="Proteomes" id="UP000317940">
    <property type="component" value="Unassembled WGS sequence"/>
</dbReference>
<evidence type="ECO:0000313" key="1">
    <source>
        <dbReference type="EMBL" id="TWF98618.1"/>
    </source>
</evidence>
<dbReference type="OrthoDB" id="3190646at2"/>
<dbReference type="RefSeq" id="WP_145905021.1">
    <property type="nucleotide sequence ID" value="NZ_BAAAMZ010000045.1"/>
</dbReference>
<protein>
    <submittedName>
        <fullName evidence="1">Uncharacterized protein</fullName>
    </submittedName>
</protein>
<evidence type="ECO:0000313" key="2">
    <source>
        <dbReference type="Proteomes" id="UP000317940"/>
    </source>
</evidence>
<reference evidence="1 2" key="1">
    <citation type="submission" date="2019-06" db="EMBL/GenBank/DDBJ databases">
        <title>Sequencing the genomes of 1000 actinobacteria strains.</title>
        <authorList>
            <person name="Klenk H.-P."/>
        </authorList>
    </citation>
    <scope>NUCLEOTIDE SEQUENCE [LARGE SCALE GENOMIC DNA]</scope>
    <source>
        <strain evidence="1 2">DSM 44826</strain>
    </source>
</reference>
<proteinExistence type="predicted"/>
<accession>A0A561UGX2</accession>
<dbReference type="AlphaFoldDB" id="A0A561UGX2"/>